<dbReference type="Pfam" id="PF13395">
    <property type="entry name" value="HNH_4"/>
    <property type="match status" value="1"/>
</dbReference>
<dbReference type="EMBL" id="FOQD01000001">
    <property type="protein sequence ID" value="SFH58228.1"/>
    <property type="molecule type" value="Genomic_DNA"/>
</dbReference>
<evidence type="ECO:0000256" key="12">
    <source>
        <dbReference type="HAMAP-Rule" id="MF_01480"/>
    </source>
</evidence>
<evidence type="ECO:0000256" key="9">
    <source>
        <dbReference type="ARBA" id="ARBA00023125"/>
    </source>
</evidence>
<keyword evidence="15" id="KW-1185">Reference proteome</keyword>
<dbReference type="InterPro" id="IPR028629">
    <property type="entry name" value="Cas9"/>
</dbReference>
<feature type="active site" description="For RuvC-like nuclease domain" evidence="12">
    <location>
        <position position="12"/>
    </location>
</feature>
<dbReference type="PROSITE" id="PS51749">
    <property type="entry name" value="HNH_CAS9"/>
    <property type="match status" value="1"/>
</dbReference>
<reference evidence="15" key="1">
    <citation type="submission" date="2016-10" db="EMBL/GenBank/DDBJ databases">
        <authorList>
            <person name="Varghese N."/>
            <person name="Submissions S."/>
        </authorList>
    </citation>
    <scope>NUCLEOTIDE SEQUENCE [LARGE SCALE GENOMIC DNA]</scope>
    <source>
        <strain evidence="15">DSM 26348</strain>
    </source>
</reference>
<dbReference type="GO" id="GO:0051607">
    <property type="term" value="P:defense response to virus"/>
    <property type="evidence" value="ECO:0007669"/>
    <property type="project" value="UniProtKB-UniRule"/>
</dbReference>
<comment type="cofactor">
    <cofactor evidence="1">
        <name>Mg(2+)</name>
        <dbReference type="ChEBI" id="CHEBI:18420"/>
    </cofactor>
</comment>
<keyword evidence="2 12" id="KW-0540">Nuclease</keyword>
<evidence type="ECO:0000256" key="11">
    <source>
        <dbReference type="ARBA" id="ARBA00046380"/>
    </source>
</evidence>
<comment type="function">
    <text evidence="12">CRISPR (clustered regularly interspaced short palindromic repeat) is an adaptive immune system that provides protection against mobile genetic elements (viruses, transposable elements and conjugative plasmids). CRISPR clusters contain spacers, sequences complementary to antecedent mobile elements, and target invading nucleic acids. CRISPR clusters are transcribed and processed into CRISPR RNA (crRNA). In type II CRISPR systems correct processing of pre-crRNA requires a trans-encoded small RNA (tracrRNA), endogenous ribonuclease 3 (rnc) and this protein. The tracrRNA serves as a guide for ribonuclease 3-aided processing of pre-crRNA. Subsequently Cas9/crRNA/tracrRNA endonucleolytically cleaves linear or circular dsDNA target complementary to the spacer; Cas9 is inactive in the absence of the 2 guide RNAs (gRNA). Cas9 recognizes the protospacer adjacent motif (PAM) in the CRISPR repeat sequences to help distinguish self versus nonself, as targets within the bacterial CRISPR locus do not have PAMs. PAM recognition is also required for catalytic activity.</text>
</comment>
<dbReference type="EC" id="3.1.-.-" evidence="12"/>
<protein>
    <recommendedName>
        <fullName evidence="12">CRISPR-associated endonuclease Cas9</fullName>
        <ecNumber evidence="12">3.1.-.-</ecNumber>
    </recommendedName>
</protein>
<keyword evidence="10" id="KW-0464">Manganese</keyword>
<dbReference type="Gene3D" id="3.30.420.10">
    <property type="entry name" value="Ribonuclease H-like superfamily/Ribonuclease H"/>
    <property type="match status" value="3"/>
</dbReference>
<keyword evidence="7 12" id="KW-0694">RNA-binding</keyword>
<evidence type="ECO:0000313" key="15">
    <source>
        <dbReference type="Proteomes" id="UP000199518"/>
    </source>
</evidence>
<dbReference type="Proteomes" id="UP000199518">
    <property type="component" value="Unassembled WGS sequence"/>
</dbReference>
<organism evidence="14 15">
    <name type="scientific">Planctomicrobium piriforme</name>
    <dbReference type="NCBI Taxonomy" id="1576369"/>
    <lineage>
        <taxon>Bacteria</taxon>
        <taxon>Pseudomonadati</taxon>
        <taxon>Planctomycetota</taxon>
        <taxon>Planctomycetia</taxon>
        <taxon>Planctomycetales</taxon>
        <taxon>Planctomycetaceae</taxon>
        <taxon>Planctomicrobium</taxon>
    </lineage>
</organism>
<evidence type="ECO:0000259" key="13">
    <source>
        <dbReference type="PROSITE" id="PS51749"/>
    </source>
</evidence>
<keyword evidence="5 12" id="KW-0378">Hydrolase</keyword>
<evidence type="ECO:0000256" key="2">
    <source>
        <dbReference type="ARBA" id="ARBA00022722"/>
    </source>
</evidence>
<dbReference type="Pfam" id="PF18541">
    <property type="entry name" value="RuvC_III"/>
    <property type="match status" value="1"/>
</dbReference>
<dbReference type="GO" id="GO:0004519">
    <property type="term" value="F:endonuclease activity"/>
    <property type="evidence" value="ECO:0007669"/>
    <property type="project" value="UniProtKB-UniRule"/>
</dbReference>
<sequence length="1060" mass="121153">MVNAIPYRLGLDLGASSLGWAVIQLDQPGGQPNGILAAGVRIFEAGVEGDIEQGKDASRAVVRREARQPRRQQWRRQRRKQKLFILLQQLGLLPPSETNDSAARKSLLDQLDAQLTEKYVPAGDHDKRQKLPYQLRDMASTGPVEAFELGRALYHLAQRRGYLSNRKGQSKDEDAGQVLSAISTMDEKLQQSKLKLGAYFNRKVNPHEERIRRRWLGRKQYRDEFAAIRTAQAGAHSQLTKDVWDKIDDAIFFQRPLKSQSHLIGRCELEFDKRKKGLKRSPLALPISQEFRILQKVNDLRVKTPTRNNEPLNEKERQTLFAVLNEAGEISWSKVKTLLKLPKAAKFSLEEWDDKLIGNRTNSKMTPVFGPRWLEMPLEERTAIAQEVLHYRKPEALQKRAMKAWGLDEAAAYQLAFKTHLEPDYASHSRKAMEKLIEGEPGVEGLKAGASYSTVRKALYPERFTPGKMLAALPPVNQWKADIRNPAVIRALTELRKVVNALMKKYGKPEHIHIELARDIRNSRQKRKDIFKQNQENQKRRLKAVEGIVKEGGLSNPKRRDIEKWLLAEECNRECPYCGKTINMRKLMGDDAEFNVEHIYPRRYLDDSFLNKTIACRKCNDTKGDQTPATAFHGDYYEQILQRVERFQGTAREVKLLRFKTEIPPADFTDRQLNDTRYNSRLAAEYLQLLYGGRFDSSGEQRILSPTGQLTGKVRAVWQLNDLLGEEDGQKERQDHRHHAIDAVVIALMTQKQIQRLSQIAGDSEKHHARHFFESIQWPWTNFKNDVAYAVEAINVSHRPTHAIAGPLHAETIYSKNFGTEKKPEHRVRKHISKLTAKEISGDQIVDPHVRTAVQKTWEAKGKPLPAKLWGTEAGNEENFPRLIGQKDSNGGSIIRKVRLKTDAKPRGVGKGVRERNYASGKDSNYASLIYAIVDKDGNEIKWEHEILDRLSAHRLLSANHGKPGEKVLLPNGSEKRKFKFALRKNDMLLAQGPDGQDVLYRVQKFSQDEIQLCEHSLSTVTNETRTPWNRIRSAETLRKFGTHRVVVTLTGEMGAHSEK</sequence>
<evidence type="ECO:0000256" key="7">
    <source>
        <dbReference type="ARBA" id="ARBA00022884"/>
    </source>
</evidence>
<evidence type="ECO:0000256" key="6">
    <source>
        <dbReference type="ARBA" id="ARBA00022842"/>
    </source>
</evidence>
<comment type="domain">
    <text evidence="12">Has 2 endonuclease domains. The discontinuous RuvC-like domain cleaves the target DNA noncomplementary to crRNA while the HNH nuclease domain cleaves the target DNA complementary to crRNA.</text>
</comment>
<keyword evidence="9 12" id="KW-0238">DNA-binding</keyword>
<gene>
    <name evidence="12" type="primary">cas9</name>
    <name evidence="14" type="ORF">SAMN05421753_101284</name>
</gene>
<dbReference type="HAMAP" id="MF_01480">
    <property type="entry name" value="Cas9"/>
    <property type="match status" value="1"/>
</dbReference>
<name>A0A1I3B7H6_9PLAN</name>
<dbReference type="RefSeq" id="WP_092047231.1">
    <property type="nucleotide sequence ID" value="NZ_FOQD01000001.1"/>
</dbReference>
<dbReference type="OrthoDB" id="9757607at2"/>
<evidence type="ECO:0000256" key="1">
    <source>
        <dbReference type="ARBA" id="ARBA00001946"/>
    </source>
</evidence>
<dbReference type="InterPro" id="IPR041383">
    <property type="entry name" value="RuvC_III"/>
</dbReference>
<keyword evidence="3" id="KW-0479">Metal-binding</keyword>
<comment type="subunit">
    <text evidence="11 12">Monomer. Binds crRNA and tracrRNA.</text>
</comment>
<comment type="caution">
    <text evidence="12">Lacks conserved residue(s) required for the propagation of feature annotation.</text>
</comment>
<dbReference type="InterPro" id="IPR040619">
    <property type="entry name" value="Cas9_alpha-helical_lobe"/>
</dbReference>
<dbReference type="AlphaFoldDB" id="A0A1I3B7H6"/>
<dbReference type="GO" id="GO:0003677">
    <property type="term" value="F:DNA binding"/>
    <property type="evidence" value="ECO:0007669"/>
    <property type="project" value="UniProtKB-UniRule"/>
</dbReference>
<dbReference type="STRING" id="1576369.SAMN05421753_101284"/>
<dbReference type="GO" id="GO:0003723">
    <property type="term" value="F:RNA binding"/>
    <property type="evidence" value="ECO:0007669"/>
    <property type="project" value="UniProtKB-UniRule"/>
</dbReference>
<keyword evidence="6" id="KW-0460">Magnesium</keyword>
<evidence type="ECO:0000256" key="10">
    <source>
        <dbReference type="ARBA" id="ARBA00023211"/>
    </source>
</evidence>
<accession>A0A1I3B7H6</accession>
<feature type="active site" description="Proton acceptor for HNH nuclease domain" evidence="12">
    <location>
        <position position="598"/>
    </location>
</feature>
<evidence type="ECO:0000256" key="3">
    <source>
        <dbReference type="ARBA" id="ARBA00022723"/>
    </source>
</evidence>
<evidence type="ECO:0000256" key="5">
    <source>
        <dbReference type="ARBA" id="ARBA00022801"/>
    </source>
</evidence>
<keyword evidence="8 12" id="KW-0051">Antiviral defense</keyword>
<dbReference type="InterPro" id="IPR033114">
    <property type="entry name" value="HNH_CAS9"/>
</dbReference>
<comment type="similarity">
    <text evidence="12">Belongs to the CRISPR-associated Cas9 family.</text>
</comment>
<dbReference type="NCBIfam" id="TIGR01865">
    <property type="entry name" value="cas_Csn1"/>
    <property type="match status" value="1"/>
</dbReference>
<feature type="domain" description="HNH Cas9-type" evidence="13">
    <location>
        <begin position="523"/>
        <end position="673"/>
    </location>
</feature>
<dbReference type="GO" id="GO:0043571">
    <property type="term" value="P:maintenance of CRISPR repeat elements"/>
    <property type="evidence" value="ECO:0007669"/>
    <property type="project" value="UniProtKB-UniRule"/>
</dbReference>
<dbReference type="InterPro" id="IPR003615">
    <property type="entry name" value="HNH_nuc"/>
</dbReference>
<dbReference type="InterPro" id="IPR036397">
    <property type="entry name" value="RNaseH_sf"/>
</dbReference>
<evidence type="ECO:0000256" key="8">
    <source>
        <dbReference type="ARBA" id="ARBA00023118"/>
    </source>
</evidence>
<dbReference type="GO" id="GO:0016787">
    <property type="term" value="F:hydrolase activity"/>
    <property type="evidence" value="ECO:0007669"/>
    <property type="project" value="UniProtKB-KW"/>
</dbReference>
<dbReference type="GO" id="GO:0046872">
    <property type="term" value="F:metal ion binding"/>
    <property type="evidence" value="ECO:0007669"/>
    <property type="project" value="UniProtKB-UniRule"/>
</dbReference>
<dbReference type="Pfam" id="PF18470">
    <property type="entry name" value="Cas9_a"/>
    <property type="match status" value="1"/>
</dbReference>
<keyword evidence="4 12" id="KW-0255">Endonuclease</keyword>
<evidence type="ECO:0000256" key="4">
    <source>
        <dbReference type="ARBA" id="ARBA00022759"/>
    </source>
</evidence>
<evidence type="ECO:0000313" key="14">
    <source>
        <dbReference type="EMBL" id="SFH58228.1"/>
    </source>
</evidence>
<proteinExistence type="inferred from homology"/>